<protein>
    <submittedName>
        <fullName evidence="6">Hydrolase</fullName>
    </submittedName>
</protein>
<keyword evidence="2" id="KW-0479">Metal-binding</keyword>
<keyword evidence="5" id="KW-0119">Carbohydrate metabolism</keyword>
<evidence type="ECO:0000256" key="5">
    <source>
        <dbReference type="ARBA" id="ARBA00023277"/>
    </source>
</evidence>
<evidence type="ECO:0000256" key="2">
    <source>
        <dbReference type="ARBA" id="ARBA00022723"/>
    </source>
</evidence>
<dbReference type="GO" id="GO:0016787">
    <property type="term" value="F:hydrolase activity"/>
    <property type="evidence" value="ECO:0007669"/>
    <property type="project" value="UniProtKB-KW"/>
</dbReference>
<evidence type="ECO:0000256" key="3">
    <source>
        <dbReference type="ARBA" id="ARBA00022801"/>
    </source>
</evidence>
<dbReference type="Pfam" id="PF04794">
    <property type="entry name" value="YdjC"/>
    <property type="match status" value="1"/>
</dbReference>
<sequence length="240" mass="26350">MTNQGWEVGLTRSLKAAFGRGIGVHLNLSEGRPILGGSATLTDARGCFLPKQQAWRRALCGGYRPDEVEAEWAAQIEAAQARGIEPSHLDGHNHIHVFPQLAEVAARLARRYGILRIRLPLESVWGRSPRRGVKGAFFGQLAGQAARVFSAAGLVFPQHFAGIHFPRPGRVDELLALLDRLPEGTSELMCHPGYARLPEGSGFSSPRRMQELSALCDPNVLEAIRNRNIRLVNFTDIPLP</sequence>
<keyword evidence="7" id="KW-1185">Reference proteome</keyword>
<keyword evidence="3 6" id="KW-0378">Hydrolase</keyword>
<dbReference type="SUPFAM" id="SSF88713">
    <property type="entry name" value="Glycoside hydrolase/deacetylase"/>
    <property type="match status" value="1"/>
</dbReference>
<proteinExistence type="predicted"/>
<dbReference type="PANTHER" id="PTHR31609">
    <property type="entry name" value="YDJC DEACETYLASE FAMILY MEMBER"/>
    <property type="match status" value="1"/>
</dbReference>
<dbReference type="PANTHER" id="PTHR31609:SF1">
    <property type="entry name" value="CARBOHYDRATE DEACETYLASE"/>
    <property type="match status" value="1"/>
</dbReference>
<evidence type="ECO:0000313" key="6">
    <source>
        <dbReference type="EMBL" id="BCR05860.1"/>
    </source>
</evidence>
<comment type="cofactor">
    <cofactor evidence="1">
        <name>Mg(2+)</name>
        <dbReference type="ChEBI" id="CHEBI:18420"/>
    </cofactor>
</comment>
<evidence type="ECO:0000256" key="1">
    <source>
        <dbReference type="ARBA" id="ARBA00001946"/>
    </source>
</evidence>
<dbReference type="InterPro" id="IPR011330">
    <property type="entry name" value="Glyco_hydro/deAcase_b/a-brl"/>
</dbReference>
<keyword evidence="4" id="KW-0460">Magnesium</keyword>
<dbReference type="Proteomes" id="UP001319827">
    <property type="component" value="Chromosome"/>
</dbReference>
<evidence type="ECO:0000313" key="7">
    <source>
        <dbReference type="Proteomes" id="UP001319827"/>
    </source>
</evidence>
<accession>A0ABM8HYI2</accession>
<name>A0ABM8HYI2_9BACT</name>
<dbReference type="EMBL" id="AP024355">
    <property type="protein sequence ID" value="BCR05860.1"/>
    <property type="molecule type" value="Genomic_DNA"/>
</dbReference>
<gene>
    <name evidence="6" type="primary">hpnK</name>
    <name evidence="6" type="ORF">DESUT3_29290</name>
</gene>
<dbReference type="InterPro" id="IPR006879">
    <property type="entry name" value="YdjC-like"/>
</dbReference>
<evidence type="ECO:0000256" key="4">
    <source>
        <dbReference type="ARBA" id="ARBA00022842"/>
    </source>
</evidence>
<dbReference type="Gene3D" id="3.20.20.370">
    <property type="entry name" value="Glycoside hydrolase/deacetylase"/>
    <property type="match status" value="1"/>
</dbReference>
<reference evidence="6 7" key="2">
    <citation type="journal article" date="2021" name="Int. J. Syst. Evol. Microbiol.">
        <title>Isolation and Polyphasic Characterization of Desulfuromonas versatilis sp. Nov., an Electrogenic Bacteria Capable of Versatile Metabolism Isolated from a Graphene Oxide-Reducing Enrichment Culture.</title>
        <authorList>
            <person name="Xie L."/>
            <person name="Yoshida N."/>
            <person name="Ishii S."/>
            <person name="Meng L."/>
        </authorList>
    </citation>
    <scope>NUCLEOTIDE SEQUENCE [LARGE SCALE GENOMIC DNA]</scope>
    <source>
        <strain evidence="6 7">NIT-T3</strain>
    </source>
</reference>
<organism evidence="6 7">
    <name type="scientific">Desulfuromonas versatilis</name>
    <dbReference type="NCBI Taxonomy" id="2802975"/>
    <lineage>
        <taxon>Bacteria</taxon>
        <taxon>Pseudomonadati</taxon>
        <taxon>Thermodesulfobacteriota</taxon>
        <taxon>Desulfuromonadia</taxon>
        <taxon>Desulfuromonadales</taxon>
        <taxon>Desulfuromonadaceae</taxon>
        <taxon>Desulfuromonas</taxon>
    </lineage>
</organism>
<reference evidence="6 7" key="1">
    <citation type="journal article" date="2016" name="C (Basel)">
        <title>Selective Growth of and Electricity Production by Marine Exoelectrogenic Bacteria in Self-Aggregated Hydrogel of Microbially Reduced Graphene Oxide.</title>
        <authorList>
            <person name="Yoshida N."/>
            <person name="Goto Y."/>
            <person name="Miyata Y."/>
        </authorList>
    </citation>
    <scope>NUCLEOTIDE SEQUENCE [LARGE SCALE GENOMIC DNA]</scope>
    <source>
        <strain evidence="6 7">NIT-T3</strain>
    </source>
</reference>